<proteinExistence type="predicted"/>
<sequence length="79" mass="8592">MAKRAAGYREGMDAAFRYGGALALFLVFWLLFSATGNGTLGLYVGGGAALIWLAFGLLVGRKQLREARAVRRQQDEQTP</sequence>
<evidence type="ECO:0000256" key="1">
    <source>
        <dbReference type="SAM" id="Phobius"/>
    </source>
</evidence>
<keyword evidence="1" id="KW-1133">Transmembrane helix</keyword>
<name>A0A3N2BGQ6_9MICO</name>
<dbReference type="Proteomes" id="UP000280668">
    <property type="component" value="Unassembled WGS sequence"/>
</dbReference>
<keyword evidence="3" id="KW-1185">Reference proteome</keyword>
<dbReference type="EMBL" id="RKHK01000001">
    <property type="protein sequence ID" value="ROR74436.1"/>
    <property type="molecule type" value="Genomic_DNA"/>
</dbReference>
<feature type="transmembrane region" description="Helical" evidence="1">
    <location>
        <begin position="40"/>
        <end position="59"/>
    </location>
</feature>
<feature type="transmembrane region" description="Helical" evidence="1">
    <location>
        <begin position="15"/>
        <end position="34"/>
    </location>
</feature>
<accession>A0A3N2BGQ6</accession>
<protein>
    <submittedName>
        <fullName evidence="2">Uncharacterized protein</fullName>
    </submittedName>
</protein>
<comment type="caution">
    <text evidence="2">The sequence shown here is derived from an EMBL/GenBank/DDBJ whole genome shotgun (WGS) entry which is preliminary data.</text>
</comment>
<keyword evidence="1" id="KW-0472">Membrane</keyword>
<evidence type="ECO:0000313" key="3">
    <source>
        <dbReference type="Proteomes" id="UP000280668"/>
    </source>
</evidence>
<evidence type="ECO:0000313" key="2">
    <source>
        <dbReference type="EMBL" id="ROR74436.1"/>
    </source>
</evidence>
<gene>
    <name evidence="2" type="ORF">EDD31_2852</name>
</gene>
<keyword evidence="1" id="KW-0812">Transmembrane</keyword>
<dbReference type="AlphaFoldDB" id="A0A3N2BGQ6"/>
<organism evidence="2 3">
    <name type="scientific">Bogoriella caseilytica</name>
    <dbReference type="NCBI Taxonomy" id="56055"/>
    <lineage>
        <taxon>Bacteria</taxon>
        <taxon>Bacillati</taxon>
        <taxon>Actinomycetota</taxon>
        <taxon>Actinomycetes</taxon>
        <taxon>Micrococcales</taxon>
        <taxon>Bogoriellaceae</taxon>
        <taxon>Bogoriella</taxon>
    </lineage>
</organism>
<reference evidence="2 3" key="1">
    <citation type="submission" date="2018-11" db="EMBL/GenBank/DDBJ databases">
        <title>Sequencing the genomes of 1000 actinobacteria strains.</title>
        <authorList>
            <person name="Klenk H.-P."/>
        </authorList>
    </citation>
    <scope>NUCLEOTIDE SEQUENCE [LARGE SCALE GENOMIC DNA]</scope>
    <source>
        <strain evidence="2 3">DSM 11294</strain>
    </source>
</reference>